<gene>
    <name evidence="1" type="ORF">FIBSPDRAFT_289508</name>
</gene>
<dbReference type="EMBL" id="KV417756">
    <property type="protein sequence ID" value="KZP07282.1"/>
    <property type="molecule type" value="Genomic_DNA"/>
</dbReference>
<proteinExistence type="predicted"/>
<keyword evidence="2" id="KW-1185">Reference proteome</keyword>
<evidence type="ECO:0000313" key="1">
    <source>
        <dbReference type="EMBL" id="KZP07282.1"/>
    </source>
</evidence>
<dbReference type="Proteomes" id="UP000076532">
    <property type="component" value="Unassembled WGS sequence"/>
</dbReference>
<dbReference type="AlphaFoldDB" id="A0A167XJG7"/>
<protein>
    <submittedName>
        <fullName evidence="1">Uncharacterized protein</fullName>
    </submittedName>
</protein>
<evidence type="ECO:0000313" key="2">
    <source>
        <dbReference type="Proteomes" id="UP000076532"/>
    </source>
</evidence>
<organism evidence="1 2">
    <name type="scientific">Athelia psychrophila</name>
    <dbReference type="NCBI Taxonomy" id="1759441"/>
    <lineage>
        <taxon>Eukaryota</taxon>
        <taxon>Fungi</taxon>
        <taxon>Dikarya</taxon>
        <taxon>Basidiomycota</taxon>
        <taxon>Agaricomycotina</taxon>
        <taxon>Agaricomycetes</taxon>
        <taxon>Agaricomycetidae</taxon>
        <taxon>Atheliales</taxon>
        <taxon>Atheliaceae</taxon>
        <taxon>Athelia</taxon>
    </lineage>
</organism>
<reference evidence="1 2" key="1">
    <citation type="journal article" date="2016" name="Mol. Biol. Evol.">
        <title>Comparative Genomics of Early-Diverging Mushroom-Forming Fungi Provides Insights into the Origins of Lignocellulose Decay Capabilities.</title>
        <authorList>
            <person name="Nagy L.G."/>
            <person name="Riley R."/>
            <person name="Tritt A."/>
            <person name="Adam C."/>
            <person name="Daum C."/>
            <person name="Floudas D."/>
            <person name="Sun H."/>
            <person name="Yadav J.S."/>
            <person name="Pangilinan J."/>
            <person name="Larsson K.H."/>
            <person name="Matsuura K."/>
            <person name="Barry K."/>
            <person name="Labutti K."/>
            <person name="Kuo R."/>
            <person name="Ohm R.A."/>
            <person name="Bhattacharya S.S."/>
            <person name="Shirouzu T."/>
            <person name="Yoshinaga Y."/>
            <person name="Martin F.M."/>
            <person name="Grigoriev I.V."/>
            <person name="Hibbett D.S."/>
        </authorList>
    </citation>
    <scope>NUCLEOTIDE SEQUENCE [LARGE SCALE GENOMIC DNA]</scope>
    <source>
        <strain evidence="1 2">CBS 109695</strain>
    </source>
</reference>
<name>A0A167XJG7_9AGAM</name>
<accession>A0A167XJG7</accession>
<sequence>MSMLTILCQLHILAATHRLVYVSRVTDVDFLLSFFYSYIFFMAGSFSHHADGFLMHPVLARSCRSCRLLLTSCIRTIPIRIPFCPLMLSMHPIYDAKSSRAAYSLRE</sequence>